<sequence>MSDESKTPKLDYLVVTERIAATCARLEKKSELLEAKMNSAFDGIESKLGAGFDRMESKFDIVEWKLARVEFTLVGATMLFFVLLATGFRWI</sequence>
<protein>
    <recommendedName>
        <fullName evidence="4">DUF1640 domain-containing protein</fullName>
    </recommendedName>
</protein>
<dbReference type="EMBL" id="JAETWB010000114">
    <property type="protein sequence ID" value="MBL6082735.1"/>
    <property type="molecule type" value="Genomic_DNA"/>
</dbReference>
<organism evidence="2 3">
    <name type="scientific">Belnapia arida</name>
    <dbReference type="NCBI Taxonomy" id="2804533"/>
    <lineage>
        <taxon>Bacteria</taxon>
        <taxon>Pseudomonadati</taxon>
        <taxon>Pseudomonadota</taxon>
        <taxon>Alphaproteobacteria</taxon>
        <taxon>Acetobacterales</taxon>
        <taxon>Roseomonadaceae</taxon>
        <taxon>Belnapia</taxon>
    </lineage>
</organism>
<keyword evidence="1" id="KW-0472">Membrane</keyword>
<keyword evidence="1" id="KW-0812">Transmembrane</keyword>
<accession>A0ABS1UEX9</accession>
<comment type="caution">
    <text evidence="2">The sequence shown here is derived from an EMBL/GenBank/DDBJ whole genome shotgun (WGS) entry which is preliminary data.</text>
</comment>
<gene>
    <name evidence="2" type="ORF">JMJ56_32780</name>
</gene>
<evidence type="ECO:0008006" key="4">
    <source>
        <dbReference type="Google" id="ProtNLM"/>
    </source>
</evidence>
<feature type="transmembrane region" description="Helical" evidence="1">
    <location>
        <begin position="71"/>
        <end position="90"/>
    </location>
</feature>
<reference evidence="2 3" key="1">
    <citation type="submission" date="2021-01" db="EMBL/GenBank/DDBJ databases">
        <title>Belnapia mucosa sp. nov. and Belnapia arida sp. nov., isolated from the Tabernas Desert (Almeria, Spain).</title>
        <authorList>
            <person name="Molina-Menor E."/>
            <person name="Vidal-Verdu A."/>
            <person name="Calonge A."/>
            <person name="Satari L."/>
            <person name="Pereto J."/>
            <person name="Porcar M."/>
        </authorList>
    </citation>
    <scope>NUCLEOTIDE SEQUENCE [LARGE SCALE GENOMIC DNA]</scope>
    <source>
        <strain evidence="2 3">T18</strain>
    </source>
</reference>
<evidence type="ECO:0000313" key="3">
    <source>
        <dbReference type="Proteomes" id="UP000660885"/>
    </source>
</evidence>
<name>A0ABS1UEX9_9PROT</name>
<dbReference type="RefSeq" id="WP_202836064.1">
    <property type="nucleotide sequence ID" value="NZ_JAETWB010000114.1"/>
</dbReference>
<keyword evidence="3" id="KW-1185">Reference proteome</keyword>
<proteinExistence type="predicted"/>
<dbReference type="Proteomes" id="UP000660885">
    <property type="component" value="Unassembled WGS sequence"/>
</dbReference>
<evidence type="ECO:0000256" key="1">
    <source>
        <dbReference type="SAM" id="Phobius"/>
    </source>
</evidence>
<evidence type="ECO:0000313" key="2">
    <source>
        <dbReference type="EMBL" id="MBL6082735.1"/>
    </source>
</evidence>
<keyword evidence="1" id="KW-1133">Transmembrane helix</keyword>